<dbReference type="Gene3D" id="3.30.9.10">
    <property type="entry name" value="D-Amino Acid Oxidase, subunit A, domain 2"/>
    <property type="match status" value="1"/>
</dbReference>
<keyword evidence="5" id="KW-1185">Reference proteome</keyword>
<protein>
    <submittedName>
        <fullName evidence="4">FAD-dependent oxidoreductase</fullName>
    </submittedName>
</protein>
<reference evidence="5" key="1">
    <citation type="journal article" date="2019" name="Int. J. Syst. Evol. Microbiol.">
        <title>The Global Catalogue of Microorganisms (GCM) 10K type strain sequencing project: providing services to taxonomists for standard genome sequencing and annotation.</title>
        <authorList>
            <consortium name="The Broad Institute Genomics Platform"/>
            <consortium name="The Broad Institute Genome Sequencing Center for Infectious Disease"/>
            <person name="Wu L."/>
            <person name="Ma J."/>
        </authorList>
    </citation>
    <scope>NUCLEOTIDE SEQUENCE [LARGE SCALE GENOMIC DNA]</scope>
    <source>
        <strain evidence="5">JCM 18304</strain>
    </source>
</reference>
<evidence type="ECO:0000313" key="5">
    <source>
        <dbReference type="Proteomes" id="UP001501570"/>
    </source>
</evidence>
<feature type="domain" description="FAD dependent oxidoreductase" evidence="3">
    <location>
        <begin position="13"/>
        <end position="374"/>
    </location>
</feature>
<evidence type="ECO:0000259" key="3">
    <source>
        <dbReference type="Pfam" id="PF01266"/>
    </source>
</evidence>
<dbReference type="EMBL" id="BAABJQ010000034">
    <property type="protein sequence ID" value="GAA5198749.1"/>
    <property type="molecule type" value="Genomic_DNA"/>
</dbReference>
<feature type="region of interest" description="Disordered" evidence="2">
    <location>
        <begin position="387"/>
        <end position="438"/>
    </location>
</feature>
<keyword evidence="1" id="KW-0560">Oxidoreductase</keyword>
<dbReference type="RefSeq" id="WP_345637603.1">
    <property type="nucleotide sequence ID" value="NZ_BAABJQ010000034.1"/>
</dbReference>
<dbReference type="Pfam" id="PF01266">
    <property type="entry name" value="DAO"/>
    <property type="match status" value="1"/>
</dbReference>
<dbReference type="PROSITE" id="PS51257">
    <property type="entry name" value="PROKAR_LIPOPROTEIN"/>
    <property type="match status" value="1"/>
</dbReference>
<organism evidence="4 5">
    <name type="scientific">Rugosimonospora acidiphila</name>
    <dbReference type="NCBI Taxonomy" id="556531"/>
    <lineage>
        <taxon>Bacteria</taxon>
        <taxon>Bacillati</taxon>
        <taxon>Actinomycetota</taxon>
        <taxon>Actinomycetes</taxon>
        <taxon>Micromonosporales</taxon>
        <taxon>Micromonosporaceae</taxon>
        <taxon>Rugosimonospora</taxon>
    </lineage>
</organism>
<evidence type="ECO:0000256" key="2">
    <source>
        <dbReference type="SAM" id="MobiDB-lite"/>
    </source>
</evidence>
<dbReference type="InterPro" id="IPR006076">
    <property type="entry name" value="FAD-dep_OxRdtase"/>
</dbReference>
<comment type="caution">
    <text evidence="4">The sequence shown here is derived from an EMBL/GenBank/DDBJ whole genome shotgun (WGS) entry which is preliminary data.</text>
</comment>
<gene>
    <name evidence="4" type="ORF">GCM10023322_72860</name>
</gene>
<dbReference type="SUPFAM" id="SSF54373">
    <property type="entry name" value="FAD-linked reductases, C-terminal domain"/>
    <property type="match status" value="1"/>
</dbReference>
<evidence type="ECO:0000313" key="4">
    <source>
        <dbReference type="EMBL" id="GAA5198749.1"/>
    </source>
</evidence>
<dbReference type="PANTHER" id="PTHR13847">
    <property type="entry name" value="SARCOSINE DEHYDROGENASE-RELATED"/>
    <property type="match status" value="1"/>
</dbReference>
<sequence>MRLIDDEPPAAADAVVIGAGVVGAACARELAAEGLSVCVLERLAPAAGTSSSGEGNLLVSDKLPGPELTLAQHSLRLWARFAEEAGGGGSAGPRFGFEFEAKGGLVVADSPESLAGLAGVMAGQRAAGVEVTEVDADRLRDIEPLLASDLAGGAYYPQDCQVQPMLAVRALLAGAVRHGARVVGGAEVLGAVRESDGALRVHTSRGTVRTSRVVVAAGVASPEVARRLGGRAPVLPRRGHIVVTEPLPPVIRHKVYEAGYVSDVGSDDGTLLCSSVIEGTVSGPVLLGSTRELVGFDRRMSTQAVAAICRRAARLFPFLSEVRAIRAYLGLRPASPDHLPIIGADPDVPGLWHATGHEGAGVGLALGTADLLRALIVGAAPPVDPAPFAPSRPGLRATADDPAAREATAGDSAVDGTIADPAAGDAAGDPTDREHADA</sequence>
<evidence type="ECO:0000256" key="1">
    <source>
        <dbReference type="ARBA" id="ARBA00023002"/>
    </source>
</evidence>
<dbReference type="SUPFAM" id="SSF51905">
    <property type="entry name" value="FAD/NAD(P)-binding domain"/>
    <property type="match status" value="1"/>
</dbReference>
<proteinExistence type="predicted"/>
<dbReference type="PANTHER" id="PTHR13847:SF287">
    <property type="entry name" value="FAD-DEPENDENT OXIDOREDUCTASE DOMAIN-CONTAINING PROTEIN 1"/>
    <property type="match status" value="1"/>
</dbReference>
<feature type="compositionally biased region" description="Low complexity" evidence="2">
    <location>
        <begin position="415"/>
        <end position="429"/>
    </location>
</feature>
<dbReference type="InterPro" id="IPR036188">
    <property type="entry name" value="FAD/NAD-bd_sf"/>
</dbReference>
<dbReference type="Gene3D" id="3.50.50.60">
    <property type="entry name" value="FAD/NAD(P)-binding domain"/>
    <property type="match status" value="1"/>
</dbReference>
<name>A0ABP9SNR3_9ACTN</name>
<accession>A0ABP9SNR3</accession>
<dbReference type="Proteomes" id="UP001501570">
    <property type="component" value="Unassembled WGS sequence"/>
</dbReference>